<proteinExistence type="predicted"/>
<protein>
    <recommendedName>
        <fullName evidence="3">Lipoprotein</fullName>
    </recommendedName>
</protein>
<reference evidence="1 2" key="1">
    <citation type="submission" date="2021-12" db="EMBL/GenBank/DDBJ databases">
        <title>Discovery of the Pendulisporaceae a myxobacterial family with distinct sporulation behavior and unique specialized metabolism.</title>
        <authorList>
            <person name="Garcia R."/>
            <person name="Popoff A."/>
            <person name="Bader C.D."/>
            <person name="Loehr J."/>
            <person name="Walesch S."/>
            <person name="Walt C."/>
            <person name="Boldt J."/>
            <person name="Bunk B."/>
            <person name="Haeckl F.J.F.P.J."/>
            <person name="Gunesch A.P."/>
            <person name="Birkelbach J."/>
            <person name="Nuebel U."/>
            <person name="Pietschmann T."/>
            <person name="Bach T."/>
            <person name="Mueller R."/>
        </authorList>
    </citation>
    <scope>NUCLEOTIDE SEQUENCE [LARGE SCALE GENOMIC DNA]</scope>
    <source>
        <strain evidence="1 2">MSr12523</strain>
    </source>
</reference>
<dbReference type="EMBL" id="CP089982">
    <property type="protein sequence ID" value="WXA99838.1"/>
    <property type="molecule type" value="Genomic_DNA"/>
</dbReference>
<organism evidence="1 2">
    <name type="scientific">Pendulispora brunnea</name>
    <dbReference type="NCBI Taxonomy" id="2905690"/>
    <lineage>
        <taxon>Bacteria</taxon>
        <taxon>Pseudomonadati</taxon>
        <taxon>Myxococcota</taxon>
        <taxon>Myxococcia</taxon>
        <taxon>Myxococcales</taxon>
        <taxon>Sorangiineae</taxon>
        <taxon>Pendulisporaceae</taxon>
        <taxon>Pendulispora</taxon>
    </lineage>
</organism>
<gene>
    <name evidence="1" type="ORF">LZC95_23860</name>
</gene>
<dbReference type="RefSeq" id="WP_394850480.1">
    <property type="nucleotide sequence ID" value="NZ_CP089982.1"/>
</dbReference>
<evidence type="ECO:0008006" key="3">
    <source>
        <dbReference type="Google" id="ProtNLM"/>
    </source>
</evidence>
<sequence length="526" mass="58332">MLKWLVPGVAVAVGAAALAVWGVSPHSRFAIRDSRIANASEPPTVPSVLNLAAYIPPQCYAKARDEQGTHNGCFTCHRESRIPNYVDDEDVQTTFSFARFATDNHWANSLHPPAPADIDDASLLSWVRTSNYPVNKTVGFVPDAAFRFDTDGFDHAADGRATGWRAFAYTPTPGMFWPTNGSAGDVLIRLPEAFRQNERGEEDARIYQLNFALVEAYVREQDVPIAATDERALGSDLDGDGALGTARRVAFRWPMPADAPRRYVGKAREERMAAGLFPVGTEFLHTLRYLDVQGAEVRMAPRMKEVRYMRKMRWLTYSDLQLRAQEEAREKTKTPNRLKKPMGDAEHGINNGVGWVLQGYIEDRDGKLRPQSFEETLACVGCHGGVGATTDSVFAFPRRIGWYHWTDHGLAGVAEPLRKDGQGEYAHWLAQVGGGDDYRTNEEVRARFFRADGSLDPEALHRLSKDIATLLVPSPERALALNRAYLAIVRAQSFNLGRETIVGDSPHVHTAVLQDDTTGIERAASP</sequence>
<keyword evidence="2" id="KW-1185">Reference proteome</keyword>
<name>A0ABZ2KMF2_9BACT</name>
<accession>A0ABZ2KMF2</accession>
<evidence type="ECO:0000313" key="1">
    <source>
        <dbReference type="EMBL" id="WXA99838.1"/>
    </source>
</evidence>
<dbReference type="Proteomes" id="UP001379533">
    <property type="component" value="Chromosome"/>
</dbReference>
<evidence type="ECO:0000313" key="2">
    <source>
        <dbReference type="Proteomes" id="UP001379533"/>
    </source>
</evidence>